<keyword evidence="2" id="KW-0500">Molybdenum</keyword>
<evidence type="ECO:0000256" key="3">
    <source>
        <dbReference type="ARBA" id="ARBA00022729"/>
    </source>
</evidence>
<dbReference type="InterPro" id="IPR050612">
    <property type="entry name" value="Prok_Mopterin_Oxidored"/>
</dbReference>
<keyword evidence="1" id="KW-0411">Iron-sulfur</keyword>
<name>A0A6N7RJK9_9ACTN</name>
<dbReference type="EMBL" id="VTFY01000001">
    <property type="protein sequence ID" value="MRX80928.1"/>
    <property type="molecule type" value="Genomic_DNA"/>
</dbReference>
<dbReference type="Gene3D" id="3.40.50.740">
    <property type="match status" value="1"/>
</dbReference>
<comment type="caution">
    <text evidence="6">The sequence shown here is derived from an EMBL/GenBank/DDBJ whole genome shotgun (WGS) entry which is preliminary data.</text>
</comment>
<gene>
    <name evidence="6" type="ORF">GJG86_00215</name>
</gene>
<dbReference type="PROSITE" id="PS51318">
    <property type="entry name" value="TAT"/>
    <property type="match status" value="1"/>
</dbReference>
<evidence type="ECO:0000313" key="6">
    <source>
        <dbReference type="EMBL" id="MRX80928.1"/>
    </source>
</evidence>
<keyword evidence="1" id="KW-0408">Iron</keyword>
<organism evidence="6 7">
    <name type="scientific">Eggerthella guodeyinii</name>
    <dbReference type="NCBI Taxonomy" id="2690837"/>
    <lineage>
        <taxon>Bacteria</taxon>
        <taxon>Bacillati</taxon>
        <taxon>Actinomycetota</taxon>
        <taxon>Coriobacteriia</taxon>
        <taxon>Eggerthellales</taxon>
        <taxon>Eggerthellaceae</taxon>
        <taxon>Eggerthella</taxon>
    </lineage>
</organism>
<feature type="chain" id="PRO_5027017032" description="Tat pathway signal protein" evidence="5">
    <location>
        <begin position="38"/>
        <end position="258"/>
    </location>
</feature>
<evidence type="ECO:0000256" key="1">
    <source>
        <dbReference type="ARBA" id="ARBA00022485"/>
    </source>
</evidence>
<dbReference type="AlphaFoldDB" id="A0A6N7RJK9"/>
<protein>
    <recommendedName>
        <fullName evidence="8">Tat pathway signal protein</fullName>
    </recommendedName>
</protein>
<keyword evidence="7" id="KW-1185">Reference proteome</keyword>
<proteinExistence type="predicted"/>
<dbReference type="InterPro" id="IPR006311">
    <property type="entry name" value="TAT_signal"/>
</dbReference>
<evidence type="ECO:0000256" key="2">
    <source>
        <dbReference type="ARBA" id="ARBA00022505"/>
    </source>
</evidence>
<keyword evidence="3 5" id="KW-0732">Signal</keyword>
<dbReference type="Gene3D" id="2.20.25.90">
    <property type="entry name" value="ADC-like domains"/>
    <property type="match status" value="1"/>
</dbReference>
<keyword evidence="1" id="KW-0479">Metal-binding</keyword>
<dbReference type="GO" id="GO:0051539">
    <property type="term" value="F:4 iron, 4 sulfur cluster binding"/>
    <property type="evidence" value="ECO:0007669"/>
    <property type="project" value="UniProtKB-KW"/>
</dbReference>
<evidence type="ECO:0000256" key="5">
    <source>
        <dbReference type="SAM" id="SignalP"/>
    </source>
</evidence>
<dbReference type="GO" id="GO:0016491">
    <property type="term" value="F:oxidoreductase activity"/>
    <property type="evidence" value="ECO:0007669"/>
    <property type="project" value="UniProtKB-KW"/>
</dbReference>
<sequence length="258" mass="27012">MGQANMDRRTFVGALGALGALSVAGAGAGALPSVAVAAESEFPAPRTGKPIEAAVDPKTGAVSVNEDVIVRYSGCVGCYSACGNRIKLDRETGSVLGVGGNPYNPACASSPLEFGAPLEDAYRSMSYANGGGNVTRGTVCGRGNSTLDAVSQPERITVPLKRAGKRGEGKWKPIGWDQLMREVTEGGKLFADIGEDTVIEGFKAVHDPETPMNPEQPDLGPKSNQIIVWNTRADGRRLLNTRFGQSFGSVNIFSHNSS</sequence>
<evidence type="ECO:0000313" key="7">
    <source>
        <dbReference type="Proteomes" id="UP000438093"/>
    </source>
</evidence>
<dbReference type="Proteomes" id="UP000438093">
    <property type="component" value="Unassembled WGS sequence"/>
</dbReference>
<feature type="signal peptide" evidence="5">
    <location>
        <begin position="1"/>
        <end position="37"/>
    </location>
</feature>
<keyword evidence="1" id="KW-0004">4Fe-4S</keyword>
<reference evidence="7" key="1">
    <citation type="submission" date="2019-08" db="EMBL/GenBank/DDBJ databases">
        <title>Arthrobacter sp. nov., isolated from plateau pika and Tibetan wild ass.</title>
        <authorList>
            <person name="Ge Y."/>
        </authorList>
    </citation>
    <scope>NUCLEOTIDE SEQUENCE [LARGE SCALE GENOMIC DNA]</scope>
    <source>
        <strain evidence="7">HF-4214</strain>
    </source>
</reference>
<dbReference type="PANTHER" id="PTHR43742">
    <property type="entry name" value="TRIMETHYLAMINE-N-OXIDE REDUCTASE"/>
    <property type="match status" value="1"/>
</dbReference>
<accession>A0A6N7RJK9</accession>
<evidence type="ECO:0000256" key="4">
    <source>
        <dbReference type="ARBA" id="ARBA00023002"/>
    </source>
</evidence>
<dbReference type="PANTHER" id="PTHR43742:SF9">
    <property type="entry name" value="TETRATHIONATE REDUCTASE SUBUNIT A"/>
    <property type="match status" value="1"/>
</dbReference>
<dbReference type="RefSeq" id="WP_154331861.1">
    <property type="nucleotide sequence ID" value="NZ_VTFY01000001.1"/>
</dbReference>
<keyword evidence="4" id="KW-0560">Oxidoreductase</keyword>
<evidence type="ECO:0008006" key="8">
    <source>
        <dbReference type="Google" id="ProtNLM"/>
    </source>
</evidence>
<dbReference type="SUPFAM" id="SSF53706">
    <property type="entry name" value="Formate dehydrogenase/DMSO reductase, domains 1-3"/>
    <property type="match status" value="1"/>
</dbReference>